<dbReference type="AlphaFoldDB" id="A0A327R2N1"/>
<evidence type="ECO:0000256" key="3">
    <source>
        <dbReference type="ARBA" id="ARBA00023002"/>
    </source>
</evidence>
<keyword evidence="2" id="KW-0479">Metal-binding</keyword>
<dbReference type="InterPro" id="IPR036188">
    <property type="entry name" value="FAD/NAD-bd_sf"/>
</dbReference>
<dbReference type="GO" id="GO:0051539">
    <property type="term" value="F:4 iron, 4 sulfur cluster binding"/>
    <property type="evidence" value="ECO:0007669"/>
    <property type="project" value="UniProtKB-KW"/>
</dbReference>
<dbReference type="Proteomes" id="UP000249547">
    <property type="component" value="Unassembled WGS sequence"/>
</dbReference>
<organism evidence="6 7">
    <name type="scientific">Chitinophaga skermanii</name>
    <dbReference type="NCBI Taxonomy" id="331697"/>
    <lineage>
        <taxon>Bacteria</taxon>
        <taxon>Pseudomonadati</taxon>
        <taxon>Bacteroidota</taxon>
        <taxon>Chitinophagia</taxon>
        <taxon>Chitinophagales</taxon>
        <taxon>Chitinophagaceae</taxon>
        <taxon>Chitinophaga</taxon>
    </lineage>
</organism>
<gene>
    <name evidence="6" type="ORF">LX64_00547</name>
</gene>
<dbReference type="PANTHER" id="PTHR43498">
    <property type="entry name" value="FERREDOXIN:COB-COM HETERODISULFIDE REDUCTASE SUBUNIT A"/>
    <property type="match status" value="1"/>
</dbReference>
<dbReference type="GO" id="GO:0046872">
    <property type="term" value="F:metal ion binding"/>
    <property type="evidence" value="ECO:0007669"/>
    <property type="project" value="UniProtKB-KW"/>
</dbReference>
<dbReference type="InterPro" id="IPR039650">
    <property type="entry name" value="HdrA-like"/>
</dbReference>
<proteinExistence type="predicted"/>
<comment type="caution">
    <text evidence="6">The sequence shown here is derived from an EMBL/GenBank/DDBJ whole genome shotgun (WGS) entry which is preliminary data.</text>
</comment>
<dbReference type="Pfam" id="PF12831">
    <property type="entry name" value="FAD_oxidored"/>
    <property type="match status" value="1"/>
</dbReference>
<evidence type="ECO:0000256" key="2">
    <source>
        <dbReference type="ARBA" id="ARBA00022723"/>
    </source>
</evidence>
<reference evidence="6 7" key="1">
    <citation type="submission" date="2018-06" db="EMBL/GenBank/DDBJ databases">
        <title>Genomic Encyclopedia of Archaeal and Bacterial Type Strains, Phase II (KMG-II): from individual species to whole genera.</title>
        <authorList>
            <person name="Goeker M."/>
        </authorList>
    </citation>
    <scope>NUCLEOTIDE SEQUENCE [LARGE SCALE GENOMIC DNA]</scope>
    <source>
        <strain evidence="6 7">DSM 23857</strain>
    </source>
</reference>
<dbReference type="RefSeq" id="WP_158538508.1">
    <property type="nucleotide sequence ID" value="NZ_QLLL01000001.1"/>
</dbReference>
<evidence type="ECO:0000313" key="6">
    <source>
        <dbReference type="EMBL" id="RAJ10940.1"/>
    </source>
</evidence>
<protein>
    <submittedName>
        <fullName evidence="6">FAD dependent oxidoreductase</fullName>
    </submittedName>
</protein>
<evidence type="ECO:0000256" key="4">
    <source>
        <dbReference type="ARBA" id="ARBA00023004"/>
    </source>
</evidence>
<accession>A0A327R2N1</accession>
<keyword evidence="3" id="KW-0560">Oxidoreductase</keyword>
<dbReference type="PANTHER" id="PTHR43498:SF1">
    <property type="entry name" value="COB--COM HETERODISULFIDE REDUCTASE IRON-SULFUR SUBUNIT A"/>
    <property type="match status" value="1"/>
</dbReference>
<name>A0A327R2N1_9BACT</name>
<keyword evidence="7" id="KW-1185">Reference proteome</keyword>
<sequence length="618" mass="68691">MLLVFTVSASTLTVNAQKKISTQVLIVGGGTGGTAAGIQSARMGVQTLIVEPTPWLGGMLSSAGVSAIDGNHNLPSGLWKEFRDHIYKVYGGPEKVFTGWVSNTQFEPHVADSIWKVIAAKEAKLAIRYGYEFERATKKGNRITGAIFKNAKGETLTVTANIVMDATELGDVMKSAGVPYDKGMEAGSITGEKVGIEQSNGIIQDLTYTAVLKDFGKGVDKTIPCPADYDPLEFDCATTQFCHDTTLEKPRVDNQSMLNYAKLPNEKYLLNWPLHGNDIYLDVIEMSHAERAVALEKAKAVTLRFVYFIQHELGYKNLGLAEDEFPTKDLLPLIPYHREGRRMQGAVRFTMRHIDAPYTYGTPLYRTGISVGDYPIDHHHKKNAEAPQHLEFYPVPSFNVPLGVMIPKQAKNFIVAEKGISVSNIVNGTTRLQPCVMLTGQAAGVLAALSVQQNTTPAQISVRAVQGALLQSKAYIMPYYDVKPYNDHFLAIQEIGATGILKGKGVPFKWANQTWFYPDSTVTEKDFALGLMEFNSSFNANNFNANTALTKARAYEMINTFVKNYTWNKQIPTIPTFINKEKDSQQTIKRKELANWLKQWVDPFKLQQIDINGNWMHQ</sequence>
<dbReference type="OrthoDB" id="615715at2"/>
<keyword evidence="4" id="KW-0408">Iron</keyword>
<evidence type="ECO:0000256" key="5">
    <source>
        <dbReference type="ARBA" id="ARBA00023014"/>
    </source>
</evidence>
<keyword evidence="1" id="KW-0004">4Fe-4S</keyword>
<dbReference type="EMBL" id="QLLL01000001">
    <property type="protein sequence ID" value="RAJ10940.1"/>
    <property type="molecule type" value="Genomic_DNA"/>
</dbReference>
<evidence type="ECO:0000313" key="7">
    <source>
        <dbReference type="Proteomes" id="UP000249547"/>
    </source>
</evidence>
<dbReference type="GO" id="GO:0016491">
    <property type="term" value="F:oxidoreductase activity"/>
    <property type="evidence" value="ECO:0007669"/>
    <property type="project" value="UniProtKB-KW"/>
</dbReference>
<evidence type="ECO:0000256" key="1">
    <source>
        <dbReference type="ARBA" id="ARBA00022485"/>
    </source>
</evidence>
<dbReference type="SUPFAM" id="SSF51905">
    <property type="entry name" value="FAD/NAD(P)-binding domain"/>
    <property type="match status" value="1"/>
</dbReference>
<keyword evidence="5" id="KW-0411">Iron-sulfur</keyword>
<dbReference type="Gene3D" id="3.50.50.60">
    <property type="entry name" value="FAD/NAD(P)-binding domain"/>
    <property type="match status" value="1"/>
</dbReference>